<dbReference type="SUPFAM" id="SSF49899">
    <property type="entry name" value="Concanavalin A-like lectins/glucanases"/>
    <property type="match status" value="1"/>
</dbReference>
<gene>
    <name evidence="1" type="ORF">V474_14740</name>
</gene>
<dbReference type="EMBL" id="JACU01000004">
    <property type="protein sequence ID" value="KMS56213.1"/>
    <property type="molecule type" value="Genomic_DNA"/>
</dbReference>
<protein>
    <recommendedName>
        <fullName evidence="3">LamG-like jellyroll fold domain-containing protein</fullName>
    </recommendedName>
</protein>
<organism evidence="1 2">
    <name type="scientific">Novosphingobium barchaimii LL02</name>
    <dbReference type="NCBI Taxonomy" id="1114963"/>
    <lineage>
        <taxon>Bacteria</taxon>
        <taxon>Pseudomonadati</taxon>
        <taxon>Pseudomonadota</taxon>
        <taxon>Alphaproteobacteria</taxon>
        <taxon>Sphingomonadales</taxon>
        <taxon>Sphingomonadaceae</taxon>
        <taxon>Novosphingobium</taxon>
    </lineage>
</organism>
<accession>A0A0J7XY63</accession>
<dbReference type="AlphaFoldDB" id="A0A0J7XY63"/>
<dbReference type="Proteomes" id="UP000052268">
    <property type="component" value="Unassembled WGS sequence"/>
</dbReference>
<evidence type="ECO:0000313" key="1">
    <source>
        <dbReference type="EMBL" id="KMS56213.1"/>
    </source>
</evidence>
<proteinExistence type="predicted"/>
<comment type="caution">
    <text evidence="1">The sequence shown here is derived from an EMBL/GenBank/DDBJ whole genome shotgun (WGS) entry which is preliminary data.</text>
</comment>
<dbReference type="Pfam" id="PF13385">
    <property type="entry name" value="Laminin_G_3"/>
    <property type="match status" value="1"/>
</dbReference>
<name>A0A0J7XY63_9SPHN</name>
<dbReference type="InterPro" id="IPR013320">
    <property type="entry name" value="ConA-like_dom_sf"/>
</dbReference>
<evidence type="ECO:0000313" key="2">
    <source>
        <dbReference type="Proteomes" id="UP000052268"/>
    </source>
</evidence>
<evidence type="ECO:0008006" key="3">
    <source>
        <dbReference type="Google" id="ProtNLM"/>
    </source>
</evidence>
<reference evidence="1 2" key="1">
    <citation type="journal article" date="2015" name="G3 (Bethesda)">
        <title>Insights into Ongoing Evolution of the Hexachlorocyclohexane Catabolic Pathway from Comparative Genomics of Ten Sphingomonadaceae Strains.</title>
        <authorList>
            <person name="Pearce S.L."/>
            <person name="Oakeshott J.G."/>
            <person name="Pandey G."/>
        </authorList>
    </citation>
    <scope>NUCLEOTIDE SEQUENCE [LARGE SCALE GENOMIC DNA]</scope>
    <source>
        <strain evidence="1 2">LL02</strain>
    </source>
</reference>
<keyword evidence="2" id="KW-1185">Reference proteome</keyword>
<sequence>MAIAIFSIAVTVGSAGYAKQSDGLVFRAPLDTDFDATVAGGSSAPNFKSEVSIVADGALGGAGRWTDGGYVAWEAPGNMLAQRGTLSFFWRSHTPVGEAPFVIFRASAGDHSSWDMAFLRIDWNGHGFDAFVTDANLSRVRVSWTMPTPPGPDAWHHVAFAWDETQGVQLFWDGQQVAANRQAADLDMALDQFGLAGRVIAPHQVQSRYNFMRGSDLDDIRVYDHMLGGAQVAALAAKQEPATGLAPASADLRKAWLHRFGWDTQSPAALKDKVTVVRKVEFADAKDLKEWMWKGIDGIAETTWPGVYNRSRLPGRDDYFQLPDWNVYVEGGKTYELTLPGDAAFNRVEIRGAAYGALEWSSNGKSSWGKLAARQKGVVRSLTDTPTKTGGTLRFTNVMQEQPIQEIWAYDIQAGEVPKGTFQLSYTVRADAASDLGALERLNRHIAGRYPANERSTVVALPTSGVKAAVGAGSAGASGTARRSGDDLPLVHVLIPSNFGDAPADRALARAWNYGWENAHDGLDGIAIDLPAINAVPNAKGVIPLDIRVKDPIWPERDMIDLQVSVRPGQPRTLWLDLRDRILTADSLYLTVASAAPDFGAQSLDGMTVRMVFKDRAEAKAEHVADRFNQVKDNWAFLVEEHTASKRAGLYRRLYGDITDLLRIDPDNLEARRYWADIGYSEDQLPPFVQPKAPPGTPLWAFRQLEDLKLTRQFVNWWIDHRQVPYGDFGGGISDDTDLTQQWPGLALMGVDPDKINRSLRALSDAVYKNGMIVDGLSYISTDELHVYEEGINSDAERLYLNWGEPKAVERMMATVKALGRVIRANSAGHMHISSSWYGARKIYTDEPWAWQKPYGFVIMHTPVLLGTFNADPTARGLVTGLIDGLLSHGKRGADGFWTFPNDISFDHDTERAGDGGGASLPMQSAWAAWRFTGDDKYLRPILGRVGKDNFSALTEINENAITVLGKRADWKDTVLRKAGGGDDFARFEAWNTTGDRAWLEALNAHGISDKSQHMYMYTEGHWWSDRVDAPNEHLQRERLGGIALKRNQTYPGNAVSWRFADPDAAVKVAILVRDATPEAFTVVAYNTSAAEQRAEMGTWNVVAGTWEMTKGLAGDGGDTAQGDVTIRDVELERSGSLPVTFSPGTTTVMTFRLKQKAATQPEHRPDLGIGADDVTRQGNRVAVTVHSLGSVGAPAGRVTLETTEGKVLASAAVPALEAPRDLTAKTVEVALTVPGGAPQVLHVKVSTGAPEVTQRNNVVVLGGTN</sequence>
<dbReference type="Gene3D" id="2.60.120.200">
    <property type="match status" value="1"/>
</dbReference>
<dbReference type="PATRIC" id="fig|1114963.3.peg.1771"/>